<feature type="transmembrane region" description="Helical" evidence="1">
    <location>
        <begin position="21"/>
        <end position="41"/>
    </location>
</feature>
<keyword evidence="1" id="KW-0472">Membrane</keyword>
<protein>
    <submittedName>
        <fullName evidence="2">Uncharacterized protein</fullName>
    </submittedName>
</protein>
<keyword evidence="1" id="KW-0812">Transmembrane</keyword>
<reference evidence="2 3" key="1">
    <citation type="submission" date="2015-04" db="EMBL/GenBank/DDBJ databases">
        <title>Complete genome of flavobacterium.</title>
        <authorList>
            <person name="Kwon Y.M."/>
            <person name="Kim S.-J."/>
        </authorList>
    </citation>
    <scope>NUCLEOTIDE SEQUENCE [LARGE SCALE GENOMIC DNA]</scope>
    <source>
        <strain evidence="2 3">DK169</strain>
    </source>
</reference>
<dbReference type="EMBL" id="LCTZ01000002">
    <property type="protein sequence ID" value="KQC30297.1"/>
    <property type="molecule type" value="Genomic_DNA"/>
</dbReference>
<name>A0A0Q1DMR7_9FLAO</name>
<dbReference type="Proteomes" id="UP000050827">
    <property type="component" value="Unassembled WGS sequence"/>
</dbReference>
<sequence>MPANQKYLTHSGWQRFAKLSSGILGGYLIAALIHMMLALWLPGYKTVLITSAYGIFIVWMVFILLPFLAKNGWKVWLIYVAIIFLLGIAVHYGTVYYPINPVQ</sequence>
<gene>
    <name evidence="2" type="ORF">AAY42_10725</name>
</gene>
<feature type="transmembrane region" description="Helical" evidence="1">
    <location>
        <begin position="47"/>
        <end position="69"/>
    </location>
</feature>
<accession>A0A0Q1DMR7</accession>
<dbReference type="RefSeq" id="WP_055395038.1">
    <property type="nucleotide sequence ID" value="NZ_LCTZ01000002.1"/>
</dbReference>
<dbReference type="AlphaFoldDB" id="A0A0Q1DMR7"/>
<evidence type="ECO:0000256" key="1">
    <source>
        <dbReference type="SAM" id="Phobius"/>
    </source>
</evidence>
<keyword evidence="3" id="KW-1185">Reference proteome</keyword>
<evidence type="ECO:0000313" key="2">
    <source>
        <dbReference type="EMBL" id="KQC30297.1"/>
    </source>
</evidence>
<keyword evidence="1" id="KW-1133">Transmembrane helix</keyword>
<evidence type="ECO:0000313" key="3">
    <source>
        <dbReference type="Proteomes" id="UP000050827"/>
    </source>
</evidence>
<dbReference type="STRING" id="346185.AAY42_10725"/>
<proteinExistence type="predicted"/>
<feature type="transmembrane region" description="Helical" evidence="1">
    <location>
        <begin position="76"/>
        <end position="99"/>
    </location>
</feature>
<organism evidence="2 3">
    <name type="scientific">Flagellimonas eckloniae</name>
    <dbReference type="NCBI Taxonomy" id="346185"/>
    <lineage>
        <taxon>Bacteria</taxon>
        <taxon>Pseudomonadati</taxon>
        <taxon>Bacteroidota</taxon>
        <taxon>Flavobacteriia</taxon>
        <taxon>Flavobacteriales</taxon>
        <taxon>Flavobacteriaceae</taxon>
        <taxon>Flagellimonas</taxon>
    </lineage>
</organism>
<dbReference type="OrthoDB" id="711014at2"/>
<comment type="caution">
    <text evidence="2">The sequence shown here is derived from an EMBL/GenBank/DDBJ whole genome shotgun (WGS) entry which is preliminary data.</text>
</comment>